<evidence type="ECO:0000256" key="9">
    <source>
        <dbReference type="SAM" id="MobiDB-lite"/>
    </source>
</evidence>
<evidence type="ECO:0000256" key="8">
    <source>
        <dbReference type="ARBA" id="ARBA00023136"/>
    </source>
</evidence>
<keyword evidence="12" id="KW-1185">Reference proteome</keyword>
<evidence type="ECO:0000256" key="1">
    <source>
        <dbReference type="ARBA" id="ARBA00022448"/>
    </source>
</evidence>
<dbReference type="SMART" id="SM00382">
    <property type="entry name" value="AAA"/>
    <property type="match status" value="2"/>
</dbReference>
<dbReference type="CDD" id="cd03215">
    <property type="entry name" value="ABC_Carb_Monos_II"/>
    <property type="match status" value="1"/>
</dbReference>
<protein>
    <submittedName>
        <fullName evidence="11">Sugar ABC transporter ATP-binding protein</fullName>
    </submittedName>
</protein>
<keyword evidence="3" id="KW-0762">Sugar transport</keyword>
<dbReference type="PROSITE" id="PS00211">
    <property type="entry name" value="ABC_TRANSPORTER_1"/>
    <property type="match status" value="1"/>
</dbReference>
<dbReference type="PROSITE" id="PS50893">
    <property type="entry name" value="ABC_TRANSPORTER_2"/>
    <property type="match status" value="2"/>
</dbReference>
<feature type="domain" description="ABC transporter" evidence="10">
    <location>
        <begin position="258"/>
        <end position="500"/>
    </location>
</feature>
<feature type="domain" description="ABC transporter" evidence="10">
    <location>
        <begin position="5"/>
        <end position="247"/>
    </location>
</feature>
<dbReference type="RefSeq" id="WP_344055569.1">
    <property type="nucleotide sequence ID" value="NZ_BAAAPK010000001.1"/>
</dbReference>
<dbReference type="GO" id="GO:0005524">
    <property type="term" value="F:ATP binding"/>
    <property type="evidence" value="ECO:0007669"/>
    <property type="project" value="UniProtKB-KW"/>
</dbReference>
<keyword evidence="5" id="KW-0547">Nucleotide-binding</keyword>
<dbReference type="PANTHER" id="PTHR43790:SF3">
    <property type="entry name" value="D-ALLOSE IMPORT ATP-BINDING PROTEIN ALSA-RELATED"/>
    <property type="match status" value="1"/>
</dbReference>
<dbReference type="InterPro" id="IPR003439">
    <property type="entry name" value="ABC_transporter-like_ATP-bd"/>
</dbReference>
<proteinExistence type="predicted"/>
<evidence type="ECO:0000313" key="12">
    <source>
        <dbReference type="Proteomes" id="UP001500596"/>
    </source>
</evidence>
<keyword evidence="2" id="KW-1003">Cell membrane</keyword>
<evidence type="ECO:0000256" key="6">
    <source>
        <dbReference type="ARBA" id="ARBA00022840"/>
    </source>
</evidence>
<evidence type="ECO:0000256" key="3">
    <source>
        <dbReference type="ARBA" id="ARBA00022597"/>
    </source>
</evidence>
<comment type="caution">
    <text evidence="11">The sequence shown here is derived from an EMBL/GenBank/DDBJ whole genome shotgun (WGS) entry which is preliminary data.</text>
</comment>
<dbReference type="InterPro" id="IPR003593">
    <property type="entry name" value="AAA+_ATPase"/>
</dbReference>
<dbReference type="InterPro" id="IPR027417">
    <property type="entry name" value="P-loop_NTPase"/>
</dbReference>
<keyword evidence="4" id="KW-0677">Repeat</keyword>
<evidence type="ECO:0000256" key="5">
    <source>
        <dbReference type="ARBA" id="ARBA00022741"/>
    </source>
</evidence>
<dbReference type="Pfam" id="PF00005">
    <property type="entry name" value="ABC_tran"/>
    <property type="match status" value="2"/>
</dbReference>
<dbReference type="CDD" id="cd03216">
    <property type="entry name" value="ABC_Carb_Monos_I"/>
    <property type="match status" value="1"/>
</dbReference>
<keyword evidence="7" id="KW-1278">Translocase</keyword>
<keyword evidence="8" id="KW-0472">Membrane</keyword>
<dbReference type="Proteomes" id="UP001500596">
    <property type="component" value="Unassembled WGS sequence"/>
</dbReference>
<keyword evidence="1" id="KW-0813">Transport</keyword>
<dbReference type="PANTHER" id="PTHR43790">
    <property type="entry name" value="CARBOHYDRATE TRANSPORT ATP-BINDING PROTEIN MG119-RELATED"/>
    <property type="match status" value="1"/>
</dbReference>
<organism evidence="11 12">
    <name type="scientific">Microbacterium lacus</name>
    <dbReference type="NCBI Taxonomy" id="415217"/>
    <lineage>
        <taxon>Bacteria</taxon>
        <taxon>Bacillati</taxon>
        <taxon>Actinomycetota</taxon>
        <taxon>Actinomycetes</taxon>
        <taxon>Micrococcales</taxon>
        <taxon>Microbacteriaceae</taxon>
        <taxon>Microbacterium</taxon>
    </lineage>
</organism>
<dbReference type="SUPFAM" id="SSF52540">
    <property type="entry name" value="P-loop containing nucleoside triphosphate hydrolases"/>
    <property type="match status" value="2"/>
</dbReference>
<gene>
    <name evidence="11" type="ORF">GCM10009807_28730</name>
</gene>
<dbReference type="EMBL" id="BAAAPK010000001">
    <property type="protein sequence ID" value="GAA1683148.1"/>
    <property type="molecule type" value="Genomic_DNA"/>
</dbReference>
<evidence type="ECO:0000259" key="10">
    <source>
        <dbReference type="PROSITE" id="PS50893"/>
    </source>
</evidence>
<keyword evidence="6 11" id="KW-0067">ATP-binding</keyword>
<dbReference type="InterPro" id="IPR017871">
    <property type="entry name" value="ABC_transporter-like_CS"/>
</dbReference>
<evidence type="ECO:0000256" key="2">
    <source>
        <dbReference type="ARBA" id="ARBA00022475"/>
    </source>
</evidence>
<name>A0ABP4T6L7_9MICO</name>
<reference evidence="12" key="1">
    <citation type="journal article" date="2019" name="Int. J. Syst. Evol. Microbiol.">
        <title>The Global Catalogue of Microorganisms (GCM) 10K type strain sequencing project: providing services to taxonomists for standard genome sequencing and annotation.</title>
        <authorList>
            <consortium name="The Broad Institute Genomics Platform"/>
            <consortium name="The Broad Institute Genome Sequencing Center for Infectious Disease"/>
            <person name="Wu L."/>
            <person name="Ma J."/>
        </authorList>
    </citation>
    <scope>NUCLEOTIDE SEQUENCE [LARGE SCALE GENOMIC DNA]</scope>
    <source>
        <strain evidence="12">JCM 15575</strain>
    </source>
</reference>
<accession>A0ABP4T6L7</accession>
<dbReference type="Gene3D" id="3.40.50.300">
    <property type="entry name" value="P-loop containing nucleotide triphosphate hydrolases"/>
    <property type="match status" value="2"/>
</dbReference>
<evidence type="ECO:0000313" key="11">
    <source>
        <dbReference type="EMBL" id="GAA1683148.1"/>
    </source>
</evidence>
<sequence length="510" mass="54019">MDAAIEVRNISKTFGAQRALDDVTVAFGTGRVTALLGQNGSGKSTLIKILSGFYTPDAGEGEAFVHGQPLALPVAPRHVHSLGVRFLHQDLAIVPAMSVSDNFALTERFTGVVRGGLIAQRRQDARVADTLDRLGVEVDPSTLMSQLAPAQQTMVAIARAFFEADRPTIFLDEPTASLPESEVQKVLGALRTAVSEGASIVYVSHRLDEVRQIADDLVILRDGRLVTHTPNAGHSTADLIELVLGRPAPVVSHQRSSIERPTVLAVEGLGGPRLQGVSFKLGRGEILGVTGLIGCGRSELARMLAGAQSPAAGGLRLKDQGYAPRSPRHARRRGVGYVPQDRRAEGAVTGMTVAENATLSVLHSVSDAGFVNRRKEDDLARTLVRRFGVRPPIPAAPMDDLSGGNQQKVVFARNAALDLSVLVLDEPTQGIDIGARGEIAAICRELAATGIALVVASTDFDELASLCDRVLVLDRGRLVDEVRGSDITVERLTSSSFSPPSSESSSGALS</sequence>
<feature type="region of interest" description="Disordered" evidence="9">
    <location>
        <begin position="315"/>
        <end position="334"/>
    </location>
</feature>
<evidence type="ECO:0000256" key="4">
    <source>
        <dbReference type="ARBA" id="ARBA00022737"/>
    </source>
</evidence>
<evidence type="ECO:0000256" key="7">
    <source>
        <dbReference type="ARBA" id="ARBA00022967"/>
    </source>
</evidence>
<dbReference type="InterPro" id="IPR050107">
    <property type="entry name" value="ABC_carbohydrate_import_ATPase"/>
</dbReference>